<dbReference type="Pfam" id="PF22784">
    <property type="entry name" value="PTP-SAK"/>
    <property type="match status" value="1"/>
</dbReference>
<dbReference type="PANTHER" id="PTHR12305">
    <property type="entry name" value="PHOSPHATASE WITH HOMOLOGY TO TENSIN"/>
    <property type="match status" value="1"/>
</dbReference>
<proteinExistence type="predicted"/>
<dbReference type="GO" id="GO:0051896">
    <property type="term" value="P:regulation of phosphatidylinositol 3-kinase/protein kinase B signal transduction"/>
    <property type="evidence" value="ECO:0007669"/>
    <property type="project" value="TreeGrafter"/>
</dbReference>
<sequence>MTSDPTSSQKAADSSITIFTLTHILLPTAIVYLSYPYMTSILRSIVAGPRLQHGEAGLDLCYVSRSPTIIAMSVPATEFPKKAYRNPLDQVVKFLDSKHGRSWRIWEFRAEGTGYKDEDVFGRVFHAPFPDHHPPPFALVPAVLASMRNHLKGEGSENAVAVIHCKAGKGRSGTMSCAYLIGEEGWSAEDALNHYTTVRMRPGFGEGVSIPSQRRWTRYTEHWARELDKKYLERTIRIEEVHVHGLREGVRVAIQGFVDEGKEIKTYHTFTRKEQITLDSDETNSPKNVILKPKHPVILPTNDINIDFERRNIAAYGWSMVTSIAHVWFNAYFEGDEDSGLFEIEWEAMDGIKGTLRKGMRAFDRLKVVWSVDRSTERIVREPSEGEPIPQPRRAETKPLHERDLGLKREDDVASSTSGSGSGSGVSLINSLELLKAKDSQENHVELATLPLEEPVKKKDNRTGSVN</sequence>
<keyword evidence="2" id="KW-0378">Hydrolase</keyword>
<dbReference type="GO" id="GO:0046856">
    <property type="term" value="P:phosphatidylinositol dephosphorylation"/>
    <property type="evidence" value="ECO:0007669"/>
    <property type="project" value="TreeGrafter"/>
</dbReference>
<keyword evidence="8" id="KW-1185">Reference proteome</keyword>
<evidence type="ECO:0000313" key="7">
    <source>
        <dbReference type="EMBL" id="CUS07090.1"/>
    </source>
</evidence>
<feature type="region of interest" description="Disordered" evidence="3">
    <location>
        <begin position="446"/>
        <end position="467"/>
    </location>
</feature>
<evidence type="ECO:0000259" key="6">
    <source>
        <dbReference type="PROSITE" id="PS51181"/>
    </source>
</evidence>
<dbReference type="PROSITE" id="PS00383">
    <property type="entry name" value="TYR_PHOSPHATASE_1"/>
    <property type="match status" value="1"/>
</dbReference>
<dbReference type="EC" id="3.1.3.67" evidence="1"/>
<dbReference type="Proteomes" id="UP001412239">
    <property type="component" value="Unassembled WGS sequence"/>
</dbReference>
<evidence type="ECO:0000313" key="8">
    <source>
        <dbReference type="Proteomes" id="UP001412239"/>
    </source>
</evidence>
<dbReference type="AlphaFoldDB" id="A0A292PKR3"/>
<keyword evidence="4" id="KW-1133">Transmembrane helix</keyword>
<dbReference type="InterPro" id="IPR029023">
    <property type="entry name" value="Tensin_phosphatase"/>
</dbReference>
<dbReference type="EMBL" id="LN891253">
    <property type="protein sequence ID" value="CUS07090.1"/>
    <property type="molecule type" value="Genomic_DNA"/>
</dbReference>
<evidence type="ECO:0000256" key="4">
    <source>
        <dbReference type="SAM" id="Phobius"/>
    </source>
</evidence>
<feature type="transmembrane region" description="Helical" evidence="4">
    <location>
        <begin position="16"/>
        <end position="35"/>
    </location>
</feature>
<dbReference type="InterPro" id="IPR051281">
    <property type="entry name" value="Dual-spec_lipid-protein_phosph"/>
</dbReference>
<evidence type="ECO:0000256" key="2">
    <source>
        <dbReference type="ARBA" id="ARBA00022801"/>
    </source>
</evidence>
<keyword evidence="4" id="KW-0812">Transmembrane</keyword>
<dbReference type="GO" id="GO:0005829">
    <property type="term" value="C:cytosol"/>
    <property type="evidence" value="ECO:0007669"/>
    <property type="project" value="TreeGrafter"/>
</dbReference>
<dbReference type="InterPro" id="IPR016130">
    <property type="entry name" value="Tyr_Pase_AS"/>
</dbReference>
<dbReference type="PROSITE" id="PS51181">
    <property type="entry name" value="PPASE_TENSIN"/>
    <property type="match status" value="1"/>
</dbReference>
<dbReference type="GO" id="GO:0016314">
    <property type="term" value="F:phosphatidylinositol-3,4,5-trisphosphate 3-phosphatase activity"/>
    <property type="evidence" value="ECO:0007669"/>
    <property type="project" value="UniProtKB-EC"/>
</dbReference>
<name>A0A292PKR3_9PEZI</name>
<dbReference type="GO" id="GO:0005634">
    <property type="term" value="C:nucleus"/>
    <property type="evidence" value="ECO:0007669"/>
    <property type="project" value="TreeGrafter"/>
</dbReference>
<keyword evidence="4" id="KW-0472">Membrane</keyword>
<reference evidence="7" key="1">
    <citation type="submission" date="2015-10" db="EMBL/GenBank/DDBJ databases">
        <authorList>
            <person name="Regsiter A."/>
            <person name="william w."/>
        </authorList>
    </citation>
    <scope>NUCLEOTIDE SEQUENCE</scope>
    <source>
        <strain evidence="7">Montdore</strain>
    </source>
</reference>
<dbReference type="InterPro" id="IPR029021">
    <property type="entry name" value="Prot-tyrosine_phosphatase-like"/>
</dbReference>
<dbReference type="GO" id="GO:0005886">
    <property type="term" value="C:plasma membrane"/>
    <property type="evidence" value="ECO:0007669"/>
    <property type="project" value="TreeGrafter"/>
</dbReference>
<protein>
    <recommendedName>
        <fullName evidence="1">phosphatidylinositol-3,4,5-trisphosphate 3-phosphatase</fullName>
        <ecNumber evidence="1">3.1.3.67</ecNumber>
    </recommendedName>
</protein>
<dbReference type="PROSITE" id="PS50056">
    <property type="entry name" value="TYR_PHOSPHATASE_2"/>
    <property type="match status" value="1"/>
</dbReference>
<dbReference type="GO" id="GO:0004725">
    <property type="term" value="F:protein tyrosine phosphatase activity"/>
    <property type="evidence" value="ECO:0007669"/>
    <property type="project" value="TreeGrafter"/>
</dbReference>
<evidence type="ECO:0000256" key="3">
    <source>
        <dbReference type="SAM" id="MobiDB-lite"/>
    </source>
</evidence>
<dbReference type="InterPro" id="IPR057023">
    <property type="entry name" value="PTP-SAK"/>
</dbReference>
<evidence type="ECO:0000259" key="5">
    <source>
        <dbReference type="PROSITE" id="PS50056"/>
    </source>
</evidence>
<feature type="region of interest" description="Disordered" evidence="3">
    <location>
        <begin position="380"/>
        <end position="426"/>
    </location>
</feature>
<evidence type="ECO:0000256" key="1">
    <source>
        <dbReference type="ARBA" id="ARBA00013015"/>
    </source>
</evidence>
<dbReference type="InterPro" id="IPR000387">
    <property type="entry name" value="Tyr_Pase_dom"/>
</dbReference>
<feature type="compositionally biased region" description="Basic and acidic residues" evidence="3">
    <location>
        <begin position="393"/>
        <end position="412"/>
    </location>
</feature>
<dbReference type="PANTHER" id="PTHR12305:SF81">
    <property type="entry name" value="PHOSPHATIDYLINOSITOL 3,4,5-TRISPHOSPHATE 3-PHOSPHATASE AND DUAL-SPECIFICITY PROTEIN PHOSPHATASE PTEN"/>
    <property type="match status" value="1"/>
</dbReference>
<dbReference type="Gene3D" id="3.90.190.10">
    <property type="entry name" value="Protein tyrosine phosphatase superfamily"/>
    <property type="match status" value="1"/>
</dbReference>
<feature type="compositionally biased region" description="Basic and acidic residues" evidence="3">
    <location>
        <begin position="454"/>
        <end position="467"/>
    </location>
</feature>
<dbReference type="GO" id="GO:0042995">
    <property type="term" value="C:cell projection"/>
    <property type="evidence" value="ECO:0007669"/>
    <property type="project" value="TreeGrafter"/>
</dbReference>
<feature type="domain" description="Phosphatase tensin-type" evidence="6">
    <location>
        <begin position="49"/>
        <end position="227"/>
    </location>
</feature>
<organism evidence="7 8">
    <name type="scientific">Tuber aestivum</name>
    <name type="common">summer truffle</name>
    <dbReference type="NCBI Taxonomy" id="59557"/>
    <lineage>
        <taxon>Eukaryota</taxon>
        <taxon>Fungi</taxon>
        <taxon>Dikarya</taxon>
        <taxon>Ascomycota</taxon>
        <taxon>Pezizomycotina</taxon>
        <taxon>Pezizomycetes</taxon>
        <taxon>Pezizales</taxon>
        <taxon>Tuberaceae</taxon>
        <taxon>Tuber</taxon>
    </lineage>
</organism>
<gene>
    <name evidence="7" type="ORF">GSTUAT00008840001</name>
</gene>
<accession>A0A292PKR3</accession>
<dbReference type="CDD" id="cd14497">
    <property type="entry name" value="PTP_PTEN-like"/>
    <property type="match status" value="1"/>
</dbReference>
<feature type="domain" description="Tyrosine specific protein phosphatases" evidence="5">
    <location>
        <begin position="137"/>
        <end position="199"/>
    </location>
</feature>
<dbReference type="GO" id="GO:0043491">
    <property type="term" value="P:phosphatidylinositol 3-kinase/protein kinase B signal transduction"/>
    <property type="evidence" value="ECO:0007669"/>
    <property type="project" value="TreeGrafter"/>
</dbReference>
<dbReference type="SUPFAM" id="SSF52799">
    <property type="entry name" value="(Phosphotyrosine protein) phosphatases II"/>
    <property type="match status" value="1"/>
</dbReference>